<dbReference type="RefSeq" id="WP_008825954.1">
    <property type="nucleotide sequence ID" value="NZ_AFNU02000025.1"/>
</dbReference>
<accession>U2FI51</accession>
<name>U2FI51_9MOLU</name>
<dbReference type="EMBL" id="AFNU02000025">
    <property type="protein sequence ID" value="ERJ10894.1"/>
    <property type="molecule type" value="Genomic_DNA"/>
</dbReference>
<feature type="transmembrane region" description="Helical" evidence="1">
    <location>
        <begin position="7"/>
        <end position="25"/>
    </location>
</feature>
<comment type="caution">
    <text evidence="2">The sequence shown here is derived from an EMBL/GenBank/DDBJ whole genome shotgun (WGS) entry which is preliminary data.</text>
</comment>
<evidence type="ECO:0000313" key="3">
    <source>
        <dbReference type="Proteomes" id="UP000005707"/>
    </source>
</evidence>
<dbReference type="AlphaFoldDB" id="U2FI51"/>
<dbReference type="InParanoid" id="U2FI51"/>
<keyword evidence="1" id="KW-1133">Transmembrane helix</keyword>
<protein>
    <submittedName>
        <fullName evidence="2">Uncharacterized protein</fullName>
    </submittedName>
</protein>
<sequence length="291" mass="34242">MIKKINVLLGCIVLLLISLIMVWYLRNGKSTYRLYRTARKMNEASSYEIDTTIDIETEVELLGKKEVDSTVLIETKVVKRPQLRVKQDYRVQILNMTPTLTTHYLIKEDHQYNLYTKKQALFSDRWTKKIITINEIKQRTSLELLGILMMASREIKINRISNDYINGEDVTELDVILHDEDTKKLVRSVLSAMSEEPLSNEINAIIEEVLNNEVLNVFIYIDKNTTYINRIEFELTRIMSKLLEEDEINLNGMVFNIIKNSSSQYMDLNRFDVEMNFKNYNKTDFIVPEFE</sequence>
<keyword evidence="1" id="KW-0472">Membrane</keyword>
<keyword evidence="1" id="KW-0812">Transmembrane</keyword>
<evidence type="ECO:0000313" key="2">
    <source>
        <dbReference type="EMBL" id="ERJ10894.1"/>
    </source>
</evidence>
<organism evidence="2 3">
    <name type="scientific">Haloplasma contractile SSD-17B</name>
    <dbReference type="NCBI Taxonomy" id="1033810"/>
    <lineage>
        <taxon>Bacteria</taxon>
        <taxon>Bacillati</taxon>
        <taxon>Mycoplasmatota</taxon>
        <taxon>Mollicutes</taxon>
        <taxon>Haloplasmatales</taxon>
        <taxon>Haloplasmataceae</taxon>
        <taxon>Haloplasma</taxon>
    </lineage>
</organism>
<proteinExistence type="predicted"/>
<keyword evidence="3" id="KW-1185">Reference proteome</keyword>
<evidence type="ECO:0000256" key="1">
    <source>
        <dbReference type="SAM" id="Phobius"/>
    </source>
</evidence>
<gene>
    <name evidence="2" type="ORF">HLPCO_003139</name>
</gene>
<reference evidence="2 3" key="2">
    <citation type="journal article" date="2013" name="PLoS ONE">
        <title>INDIGO - INtegrated Data Warehouse of MIcrobial GenOmes with Examples from the Red Sea Extremophiles.</title>
        <authorList>
            <person name="Alam I."/>
            <person name="Antunes A."/>
            <person name="Kamau A.A."/>
            <person name="Ba Alawi W."/>
            <person name="Kalkatawi M."/>
            <person name="Stingl U."/>
            <person name="Bajic V.B."/>
        </authorList>
    </citation>
    <scope>NUCLEOTIDE SEQUENCE [LARGE SCALE GENOMIC DNA]</scope>
    <source>
        <strain evidence="2 3">SSD-17B</strain>
    </source>
</reference>
<dbReference type="Proteomes" id="UP000005707">
    <property type="component" value="Unassembled WGS sequence"/>
</dbReference>
<reference evidence="2 3" key="1">
    <citation type="journal article" date="2011" name="J. Bacteriol.">
        <title>Genome sequence of Haloplasma contractile, an unusual contractile bacterium from a deep-sea anoxic brine lake.</title>
        <authorList>
            <person name="Antunes A."/>
            <person name="Alam I."/>
            <person name="El Dorry H."/>
            <person name="Siam R."/>
            <person name="Robertson A."/>
            <person name="Bajic V.B."/>
            <person name="Stingl U."/>
        </authorList>
    </citation>
    <scope>NUCLEOTIDE SEQUENCE [LARGE SCALE GENOMIC DNA]</scope>
    <source>
        <strain evidence="2 3">SSD-17B</strain>
    </source>
</reference>